<dbReference type="PANTHER" id="PTHR33480:SF1">
    <property type="entry name" value="TYR RECOMBINASE DOMAIN-CONTAINING PROTEIN"/>
    <property type="match status" value="1"/>
</dbReference>
<accession>A0AAV8XF02</accession>
<dbReference type="Proteomes" id="UP001162156">
    <property type="component" value="Unassembled WGS sequence"/>
</dbReference>
<comment type="caution">
    <text evidence="1">The sequence shown here is derived from an EMBL/GenBank/DDBJ whole genome shotgun (WGS) entry which is preliminary data.</text>
</comment>
<dbReference type="AlphaFoldDB" id="A0AAV8XF02"/>
<sequence>MHADRISLNGKTDVIVCQYAEDYLRKHKRPHIMNLVGNKIRELRILLIPLQDMYNINSMLEALKPENFDKVAAVARIIAGYDETTKTFQTPSLAMHLRTTLLAVCSAAKTLIIKKRPCSAYYQLWGGLEKCQKLS</sequence>
<dbReference type="EMBL" id="JANEYF010003317">
    <property type="protein sequence ID" value="KAJ8937502.1"/>
    <property type="molecule type" value="Genomic_DNA"/>
</dbReference>
<protein>
    <submittedName>
        <fullName evidence="1">Uncharacterized protein</fullName>
    </submittedName>
</protein>
<proteinExistence type="predicted"/>
<dbReference type="PANTHER" id="PTHR33480">
    <property type="entry name" value="SET DOMAIN-CONTAINING PROTEIN-RELATED"/>
    <property type="match status" value="1"/>
</dbReference>
<organism evidence="1 2">
    <name type="scientific">Rhamnusium bicolor</name>
    <dbReference type="NCBI Taxonomy" id="1586634"/>
    <lineage>
        <taxon>Eukaryota</taxon>
        <taxon>Metazoa</taxon>
        <taxon>Ecdysozoa</taxon>
        <taxon>Arthropoda</taxon>
        <taxon>Hexapoda</taxon>
        <taxon>Insecta</taxon>
        <taxon>Pterygota</taxon>
        <taxon>Neoptera</taxon>
        <taxon>Endopterygota</taxon>
        <taxon>Coleoptera</taxon>
        <taxon>Polyphaga</taxon>
        <taxon>Cucujiformia</taxon>
        <taxon>Chrysomeloidea</taxon>
        <taxon>Cerambycidae</taxon>
        <taxon>Lepturinae</taxon>
        <taxon>Rhagiini</taxon>
        <taxon>Rhamnusium</taxon>
    </lineage>
</organism>
<name>A0AAV8XF02_9CUCU</name>
<evidence type="ECO:0000313" key="1">
    <source>
        <dbReference type="EMBL" id="KAJ8937502.1"/>
    </source>
</evidence>
<gene>
    <name evidence="1" type="ORF">NQ314_011816</name>
</gene>
<evidence type="ECO:0000313" key="2">
    <source>
        <dbReference type="Proteomes" id="UP001162156"/>
    </source>
</evidence>
<reference evidence="1" key="1">
    <citation type="journal article" date="2023" name="Insect Mol. Biol.">
        <title>Genome sequencing provides insights into the evolution of gene families encoding plant cell wall-degrading enzymes in longhorned beetles.</title>
        <authorList>
            <person name="Shin N.R."/>
            <person name="Okamura Y."/>
            <person name="Kirsch R."/>
            <person name="Pauchet Y."/>
        </authorList>
    </citation>
    <scope>NUCLEOTIDE SEQUENCE</scope>
    <source>
        <strain evidence="1">RBIC_L_NR</strain>
    </source>
</reference>
<keyword evidence="2" id="KW-1185">Reference proteome</keyword>